<dbReference type="GO" id="GO:0006511">
    <property type="term" value="P:ubiquitin-dependent protein catabolic process"/>
    <property type="evidence" value="ECO:0007669"/>
    <property type="project" value="TreeGrafter"/>
</dbReference>
<evidence type="ECO:0000256" key="8">
    <source>
        <dbReference type="SAM" id="MobiDB-lite"/>
    </source>
</evidence>
<dbReference type="PANTHER" id="PTHR11254:SF320">
    <property type="entry name" value="HECT-TYPE E3 UBIQUITIN TRANSFERASE"/>
    <property type="match status" value="1"/>
</dbReference>
<accession>A0A9D4C8B3</accession>
<name>A0A9D4C8B3_DREPO</name>
<dbReference type="AlphaFoldDB" id="A0A9D4C8B3"/>
<keyword evidence="5" id="KW-0677">Repeat</keyword>
<evidence type="ECO:0000259" key="9">
    <source>
        <dbReference type="PROSITE" id="PS50237"/>
    </source>
</evidence>
<dbReference type="GO" id="GO:0061630">
    <property type="term" value="F:ubiquitin protein ligase activity"/>
    <property type="evidence" value="ECO:0007669"/>
    <property type="project" value="UniProtKB-EC"/>
</dbReference>
<keyword evidence="6 7" id="KW-0833">Ubl conjugation pathway</keyword>
<dbReference type="CDD" id="cd00078">
    <property type="entry name" value="HECTc"/>
    <property type="match status" value="1"/>
</dbReference>
<evidence type="ECO:0000313" key="10">
    <source>
        <dbReference type="EMBL" id="KAH3719321.1"/>
    </source>
</evidence>
<dbReference type="InterPro" id="IPR000569">
    <property type="entry name" value="HECT_dom"/>
</dbReference>
<dbReference type="EMBL" id="JAIWYP010000013">
    <property type="protein sequence ID" value="KAH3719321.1"/>
    <property type="molecule type" value="Genomic_DNA"/>
</dbReference>
<dbReference type="PANTHER" id="PTHR11254">
    <property type="entry name" value="HECT DOMAIN UBIQUITIN-PROTEIN LIGASE"/>
    <property type="match status" value="1"/>
</dbReference>
<evidence type="ECO:0000313" key="11">
    <source>
        <dbReference type="Proteomes" id="UP000828390"/>
    </source>
</evidence>
<organism evidence="10 11">
    <name type="scientific">Dreissena polymorpha</name>
    <name type="common">Zebra mussel</name>
    <name type="synonym">Mytilus polymorpha</name>
    <dbReference type="NCBI Taxonomy" id="45954"/>
    <lineage>
        <taxon>Eukaryota</taxon>
        <taxon>Metazoa</taxon>
        <taxon>Spiralia</taxon>
        <taxon>Lophotrochozoa</taxon>
        <taxon>Mollusca</taxon>
        <taxon>Bivalvia</taxon>
        <taxon>Autobranchia</taxon>
        <taxon>Heteroconchia</taxon>
        <taxon>Euheterodonta</taxon>
        <taxon>Imparidentia</taxon>
        <taxon>Neoheterodontei</taxon>
        <taxon>Myida</taxon>
        <taxon>Dreissenoidea</taxon>
        <taxon>Dreissenidae</taxon>
        <taxon>Dreissena</taxon>
    </lineage>
</organism>
<dbReference type="PROSITE" id="PS50237">
    <property type="entry name" value="HECT"/>
    <property type="match status" value="1"/>
</dbReference>
<dbReference type="Gene3D" id="3.30.2410.10">
    <property type="entry name" value="Hect, E3 ligase catalytic domain"/>
    <property type="match status" value="1"/>
</dbReference>
<dbReference type="SUPFAM" id="SSF56204">
    <property type="entry name" value="Hect, E3 ligase catalytic domain"/>
    <property type="match status" value="1"/>
</dbReference>
<comment type="catalytic activity">
    <reaction evidence="1">
        <text>S-ubiquitinyl-[E2 ubiquitin-conjugating enzyme]-L-cysteine + [acceptor protein]-L-lysine = [E2 ubiquitin-conjugating enzyme]-L-cysteine + N(6)-ubiquitinyl-[acceptor protein]-L-lysine.</text>
        <dbReference type="EC" id="2.3.2.26"/>
    </reaction>
</comment>
<feature type="domain" description="HECT" evidence="9">
    <location>
        <begin position="105"/>
        <end position="441"/>
    </location>
</feature>
<evidence type="ECO:0000256" key="4">
    <source>
        <dbReference type="ARBA" id="ARBA00022679"/>
    </source>
</evidence>
<evidence type="ECO:0000256" key="6">
    <source>
        <dbReference type="ARBA" id="ARBA00022786"/>
    </source>
</evidence>
<dbReference type="EC" id="2.3.2.26" evidence="3"/>
<gene>
    <name evidence="10" type="ORF">DPMN_062152</name>
</gene>
<comment type="pathway">
    <text evidence="2">Protein modification; protein ubiquitination.</text>
</comment>
<evidence type="ECO:0000256" key="3">
    <source>
        <dbReference type="ARBA" id="ARBA00012485"/>
    </source>
</evidence>
<dbReference type="FunFam" id="3.30.2410.10:FF:000002">
    <property type="entry name" value="E3 ubiquitin-protein ligase HECW2"/>
    <property type="match status" value="1"/>
</dbReference>
<dbReference type="FunFam" id="3.90.1750.10:FF:000079">
    <property type="entry name" value="E3 ubiquitin-protein ligase"/>
    <property type="match status" value="1"/>
</dbReference>
<dbReference type="Gene3D" id="3.30.2160.10">
    <property type="entry name" value="Hect, E3 ligase catalytic domain"/>
    <property type="match status" value="1"/>
</dbReference>
<dbReference type="FunFam" id="3.30.2160.10:FF:000001">
    <property type="entry name" value="E3 ubiquitin-protein ligase NEDD4-like"/>
    <property type="match status" value="1"/>
</dbReference>
<evidence type="ECO:0000256" key="2">
    <source>
        <dbReference type="ARBA" id="ARBA00004906"/>
    </source>
</evidence>
<evidence type="ECO:0000256" key="1">
    <source>
        <dbReference type="ARBA" id="ARBA00000885"/>
    </source>
</evidence>
<dbReference type="Proteomes" id="UP000828390">
    <property type="component" value="Unassembled WGS sequence"/>
</dbReference>
<dbReference type="Gene3D" id="3.90.1750.10">
    <property type="entry name" value="Hect, E3 ligase catalytic domains"/>
    <property type="match status" value="1"/>
</dbReference>
<dbReference type="GO" id="GO:0005737">
    <property type="term" value="C:cytoplasm"/>
    <property type="evidence" value="ECO:0007669"/>
    <property type="project" value="TreeGrafter"/>
</dbReference>
<keyword evidence="4" id="KW-0808">Transferase</keyword>
<feature type="region of interest" description="Disordered" evidence="8">
    <location>
        <begin position="24"/>
        <end position="49"/>
    </location>
</feature>
<reference evidence="10" key="2">
    <citation type="submission" date="2020-11" db="EMBL/GenBank/DDBJ databases">
        <authorList>
            <person name="McCartney M.A."/>
            <person name="Auch B."/>
            <person name="Kono T."/>
            <person name="Mallez S."/>
            <person name="Becker A."/>
            <person name="Gohl D.M."/>
            <person name="Silverstein K.A.T."/>
            <person name="Koren S."/>
            <person name="Bechman K.B."/>
            <person name="Herman A."/>
            <person name="Abrahante J.E."/>
            <person name="Garbe J."/>
        </authorList>
    </citation>
    <scope>NUCLEOTIDE SEQUENCE</scope>
    <source>
        <strain evidence="10">Duluth1</strain>
        <tissue evidence="10">Whole animal</tissue>
    </source>
</reference>
<reference evidence="10" key="1">
    <citation type="journal article" date="2019" name="bioRxiv">
        <title>The Genome of the Zebra Mussel, Dreissena polymorpha: A Resource for Invasive Species Research.</title>
        <authorList>
            <person name="McCartney M.A."/>
            <person name="Auch B."/>
            <person name="Kono T."/>
            <person name="Mallez S."/>
            <person name="Zhang Y."/>
            <person name="Obille A."/>
            <person name="Becker A."/>
            <person name="Abrahante J.E."/>
            <person name="Garbe J."/>
            <person name="Badalamenti J.P."/>
            <person name="Herman A."/>
            <person name="Mangelson H."/>
            <person name="Liachko I."/>
            <person name="Sullivan S."/>
            <person name="Sone E.D."/>
            <person name="Koren S."/>
            <person name="Silverstein K.A.T."/>
            <person name="Beckman K.B."/>
            <person name="Gohl D.M."/>
        </authorList>
    </citation>
    <scope>NUCLEOTIDE SEQUENCE</scope>
    <source>
        <strain evidence="10">Duluth1</strain>
        <tissue evidence="10">Whole animal</tissue>
    </source>
</reference>
<dbReference type="Pfam" id="PF00632">
    <property type="entry name" value="HECT"/>
    <property type="match status" value="1"/>
</dbReference>
<dbReference type="InterPro" id="IPR035983">
    <property type="entry name" value="Hect_E3_ubiquitin_ligase"/>
</dbReference>
<sequence>MMLSVFENEIMSFIPPHLVQTRSASPMDTSFGESPHSSPNTHISDTARSNIRVPAPYKRDFHAKLRNFYRKLEVKGYGQGPGKIKLMVRRDHVLEDAFNKIMSTPKKELQKSKLYITFTGEEGLDYGGPSREFFFLLSRELFNPYYGLFEYSANDTYTVQVSPMSAFVENAHEWFRFAGRVLGLALIHQYLLDAFFTRPFYKFLLKVPCCLADVEAIDAEFHQSLLWIKENDITEYGMDMFFSVNEEVFGQVTERELKPNGRNIPVTEKNKKEYLERMVKWRLERGVTEQTDCIIKGFLEVLDPRIVSVFDARELELVIAGTVEIDINDWRKNTEYRSGYHNLNQVIIWFWEAIEKFDNERRLRLLQFVTGTSSIPYEGFAALRGSNGPRKFCIEKWGKVTSLPRAHTCFNRLDLPSYTTFDMLFEKLVTAVEETSTFGIE</sequence>
<dbReference type="GO" id="GO:0048814">
    <property type="term" value="P:regulation of dendrite morphogenesis"/>
    <property type="evidence" value="ECO:0007669"/>
    <property type="project" value="TreeGrafter"/>
</dbReference>
<comment type="caution">
    <text evidence="10">The sequence shown here is derived from an EMBL/GenBank/DDBJ whole genome shotgun (WGS) entry which is preliminary data.</text>
</comment>
<dbReference type="SMART" id="SM00119">
    <property type="entry name" value="HECTc"/>
    <property type="match status" value="1"/>
</dbReference>
<evidence type="ECO:0000256" key="7">
    <source>
        <dbReference type="PROSITE-ProRule" id="PRU00104"/>
    </source>
</evidence>
<evidence type="ECO:0000256" key="5">
    <source>
        <dbReference type="ARBA" id="ARBA00022737"/>
    </source>
</evidence>
<keyword evidence="11" id="KW-1185">Reference proteome</keyword>
<dbReference type="InterPro" id="IPR050409">
    <property type="entry name" value="E3_ubiq-protein_ligase"/>
</dbReference>
<feature type="active site" description="Glycyl thioester intermediate" evidence="7">
    <location>
        <position position="409"/>
    </location>
</feature>
<dbReference type="GO" id="GO:0016567">
    <property type="term" value="P:protein ubiquitination"/>
    <property type="evidence" value="ECO:0007669"/>
    <property type="project" value="TreeGrafter"/>
</dbReference>
<protein>
    <recommendedName>
        <fullName evidence="3">HECT-type E3 ubiquitin transferase</fullName>
        <ecNumber evidence="3">2.3.2.26</ecNumber>
    </recommendedName>
</protein>
<proteinExistence type="predicted"/>